<sequence>MTAKITWNGPEAKAAARRATGRGLANAAEVVLAASREVVPIEEATLSRSGASSVDEAEMVAAVSYDTPYAVIQHERTDFRHDAGRTAKYLEAPLLATRAQQQAAIAQALQGGLG</sequence>
<dbReference type="RefSeq" id="WP_284250397.1">
    <property type="nucleotide sequence ID" value="NZ_BSUM01000001.1"/>
</dbReference>
<reference evidence="1" key="2">
    <citation type="submission" date="2023-02" db="EMBL/GenBank/DDBJ databases">
        <authorList>
            <person name="Sun Q."/>
            <person name="Mori K."/>
        </authorList>
    </citation>
    <scope>NUCLEOTIDE SEQUENCE</scope>
    <source>
        <strain evidence="1">NBRC 112290</strain>
    </source>
</reference>
<evidence type="ECO:0000313" key="2">
    <source>
        <dbReference type="Proteomes" id="UP001157161"/>
    </source>
</evidence>
<gene>
    <name evidence="1" type="ORF">GCM10025875_15930</name>
</gene>
<organism evidence="1 2">
    <name type="scientific">Litorihabitans aurantiacus</name>
    <dbReference type="NCBI Taxonomy" id="1930061"/>
    <lineage>
        <taxon>Bacteria</taxon>
        <taxon>Bacillati</taxon>
        <taxon>Actinomycetota</taxon>
        <taxon>Actinomycetes</taxon>
        <taxon>Micrococcales</taxon>
        <taxon>Beutenbergiaceae</taxon>
        <taxon>Litorihabitans</taxon>
    </lineage>
</organism>
<name>A0AA38CR08_9MICO</name>
<keyword evidence="2" id="KW-1185">Reference proteome</keyword>
<protein>
    <recommendedName>
        <fullName evidence="3">HK97 gp10 family phage protein</fullName>
    </recommendedName>
</protein>
<dbReference type="AlphaFoldDB" id="A0AA38CR08"/>
<proteinExistence type="predicted"/>
<evidence type="ECO:0000313" key="1">
    <source>
        <dbReference type="EMBL" id="GMA31601.1"/>
    </source>
</evidence>
<reference evidence="1" key="1">
    <citation type="journal article" date="2014" name="Int. J. Syst. Evol. Microbiol.">
        <title>Complete genome sequence of Corynebacterium casei LMG S-19264T (=DSM 44701T), isolated from a smear-ripened cheese.</title>
        <authorList>
            <consortium name="US DOE Joint Genome Institute (JGI-PGF)"/>
            <person name="Walter F."/>
            <person name="Albersmeier A."/>
            <person name="Kalinowski J."/>
            <person name="Ruckert C."/>
        </authorList>
    </citation>
    <scope>NUCLEOTIDE SEQUENCE</scope>
    <source>
        <strain evidence="1">NBRC 112290</strain>
    </source>
</reference>
<dbReference type="EMBL" id="BSUM01000001">
    <property type="protein sequence ID" value="GMA31601.1"/>
    <property type="molecule type" value="Genomic_DNA"/>
</dbReference>
<accession>A0AA38CR08</accession>
<evidence type="ECO:0008006" key="3">
    <source>
        <dbReference type="Google" id="ProtNLM"/>
    </source>
</evidence>
<dbReference type="Proteomes" id="UP001157161">
    <property type="component" value="Unassembled WGS sequence"/>
</dbReference>
<comment type="caution">
    <text evidence="1">The sequence shown here is derived from an EMBL/GenBank/DDBJ whole genome shotgun (WGS) entry which is preliminary data.</text>
</comment>